<dbReference type="InterPro" id="IPR051888">
    <property type="entry name" value="UPF0148_domain"/>
</dbReference>
<feature type="region of interest" description="Disordered" evidence="1">
    <location>
        <begin position="107"/>
        <end position="184"/>
    </location>
</feature>
<reference evidence="2" key="1">
    <citation type="submission" date="2025-08" db="UniProtKB">
        <authorList>
            <consortium name="Ensembl"/>
        </authorList>
    </citation>
    <scope>IDENTIFICATION</scope>
</reference>
<dbReference type="PANTHER" id="PTHR16537">
    <property type="entry name" value="SJOEGREN SYNDROME/SCLERODERMA AUTOANTIGEN 1"/>
    <property type="match status" value="1"/>
</dbReference>
<dbReference type="GeneTree" id="ENSGT00390000013169"/>
<reference evidence="2" key="2">
    <citation type="submission" date="2025-09" db="UniProtKB">
        <authorList>
            <consortium name="Ensembl"/>
        </authorList>
    </citation>
    <scope>IDENTIFICATION</scope>
</reference>
<dbReference type="AlphaFoldDB" id="S4RZQ1"/>
<dbReference type="STRING" id="7757.ENSPMAP00000010692"/>
<proteinExistence type="predicted"/>
<accession>S4RZQ1</accession>
<protein>
    <submittedName>
        <fullName evidence="2">Zinc ribbon domain containing 2</fullName>
    </submittedName>
</protein>
<name>S4RZQ1_PETMA</name>
<dbReference type="OMA" id="TYCVACQ"/>
<sequence length="238" mass="25111">MAVNSAELAEGPWEPPSEAEMKVMTARRERQDKISKIMGEYLLKGYKMLGESCDECGTILLQDRQRKNYCVACMELDSDVDKDNPALNPQAALSQVRERRIKVAAAAAAATTETEGDAGVDGAEERGARPAGPRAEPAGLAVPDPHSDPTPTLTPPPTQSTGLSLSRPGGRDGSGAGSGGAVSRTVARRGVEEAEAVLVCKMAWASRELQHTASVEGSTQLCALLKVCADSLLAVRRL</sequence>
<dbReference type="InterPro" id="IPR009563">
    <property type="entry name" value="SSSCA1"/>
</dbReference>
<feature type="compositionally biased region" description="Low complexity" evidence="1">
    <location>
        <begin position="159"/>
        <end position="168"/>
    </location>
</feature>
<evidence type="ECO:0000256" key="1">
    <source>
        <dbReference type="SAM" id="MobiDB-lite"/>
    </source>
</evidence>
<dbReference type="HOGENOM" id="CLU_058702_0_0_1"/>
<feature type="compositionally biased region" description="Low complexity" evidence="1">
    <location>
        <begin position="129"/>
        <end position="139"/>
    </location>
</feature>
<dbReference type="PANTHER" id="PTHR16537:SF1">
    <property type="entry name" value="PROTEIN ZNRD2"/>
    <property type="match status" value="1"/>
</dbReference>
<evidence type="ECO:0000313" key="2">
    <source>
        <dbReference type="Ensembl" id="ENSPMAP00000010692.1"/>
    </source>
</evidence>
<dbReference type="Ensembl" id="ENSPMAT00000010738.1">
    <property type="protein sequence ID" value="ENSPMAP00000010692.1"/>
    <property type="gene ID" value="ENSPMAG00000009726.1"/>
</dbReference>
<organism evidence="2">
    <name type="scientific">Petromyzon marinus</name>
    <name type="common">Sea lamprey</name>
    <dbReference type="NCBI Taxonomy" id="7757"/>
    <lineage>
        <taxon>Eukaryota</taxon>
        <taxon>Metazoa</taxon>
        <taxon>Chordata</taxon>
        <taxon>Craniata</taxon>
        <taxon>Vertebrata</taxon>
        <taxon>Cyclostomata</taxon>
        <taxon>Hyperoartia</taxon>
        <taxon>Petromyzontiformes</taxon>
        <taxon>Petromyzontidae</taxon>
        <taxon>Petromyzon</taxon>
    </lineage>
</organism>
<dbReference type="Pfam" id="PF06677">
    <property type="entry name" value="Auto_anti-p27"/>
    <property type="match status" value="1"/>
</dbReference>
<feature type="compositionally biased region" description="Gly residues" evidence="1">
    <location>
        <begin position="171"/>
        <end position="180"/>
    </location>
</feature>